<evidence type="ECO:0008006" key="4">
    <source>
        <dbReference type="Google" id="ProtNLM"/>
    </source>
</evidence>
<dbReference type="EMBL" id="CP051774">
    <property type="protein sequence ID" value="QJE96255.1"/>
    <property type="molecule type" value="Genomic_DNA"/>
</dbReference>
<dbReference type="Gene3D" id="3.40.390.10">
    <property type="entry name" value="Collagenase (Catalytic Domain)"/>
    <property type="match status" value="1"/>
</dbReference>
<dbReference type="Gene3D" id="2.60.40.780">
    <property type="entry name" value="von Hippel-Lindau disease tumour suppressor, beta domain"/>
    <property type="match status" value="1"/>
</dbReference>
<dbReference type="AlphaFoldDB" id="A0A858RHR7"/>
<keyword evidence="3" id="KW-1185">Reference proteome</keyword>
<proteinExistence type="predicted"/>
<sequence length="361" mass="39848">MTATISQHIGRIPLVAVVSLWLALPAAPGFGQDPAPATREAFRKHPEEIQGAKSRPGGKPSSISFVNNTADPVRIYWLDDEGKRDSRPGAGELLQPGKISGMNATAGAAFVVTDPAGNGLEFHYAEEKSYRVEIGGPRVNFAIPERKYEEVTCGQWMISIEQSLLETDAAAAEKASKRLATNLDRILGMLPAHSHGAIKSTRLFIMQGKAAPGGGFDSGLEYIADKQPEYVRSLDPKWNHAMIIYSARNYADLSDLWAMKAPLHEMAHSYHASRWPQDQPDIEGAWKNAVLKGLYRQVKDCESGAMIDAAYAITNGLEYFAELSTCYFSRINYPPEDRAGLKAYDPEGYEMIRKMWEVKDP</sequence>
<dbReference type="InterPro" id="IPR024079">
    <property type="entry name" value="MetalloPept_cat_dom_sf"/>
</dbReference>
<feature type="compositionally biased region" description="Basic and acidic residues" evidence="1">
    <location>
        <begin position="40"/>
        <end position="50"/>
    </location>
</feature>
<reference evidence="2 3" key="1">
    <citation type="submission" date="2020-04" db="EMBL/GenBank/DDBJ databases">
        <title>Luteolibacter sp. G-1-1-1 isolated from soil.</title>
        <authorList>
            <person name="Dahal R.H."/>
        </authorList>
    </citation>
    <scope>NUCLEOTIDE SEQUENCE [LARGE SCALE GENOMIC DNA]</scope>
    <source>
        <strain evidence="2 3">G-1-1-1</strain>
    </source>
</reference>
<dbReference type="GO" id="GO:0008237">
    <property type="term" value="F:metallopeptidase activity"/>
    <property type="evidence" value="ECO:0007669"/>
    <property type="project" value="InterPro"/>
</dbReference>
<gene>
    <name evidence="2" type="ORF">HHL09_10825</name>
</gene>
<dbReference type="InterPro" id="IPR037140">
    <property type="entry name" value="VHL_beta_dom_sf"/>
</dbReference>
<dbReference type="SUPFAM" id="SSF55486">
    <property type="entry name" value="Metalloproteases ('zincins'), catalytic domain"/>
    <property type="match status" value="1"/>
</dbReference>
<name>A0A858RHR7_9BACT</name>
<evidence type="ECO:0000313" key="2">
    <source>
        <dbReference type="EMBL" id="QJE96255.1"/>
    </source>
</evidence>
<organism evidence="2 3">
    <name type="scientific">Luteolibacter luteus</name>
    <dbReference type="NCBI Taxonomy" id="2728835"/>
    <lineage>
        <taxon>Bacteria</taxon>
        <taxon>Pseudomonadati</taxon>
        <taxon>Verrucomicrobiota</taxon>
        <taxon>Verrucomicrobiia</taxon>
        <taxon>Verrucomicrobiales</taxon>
        <taxon>Verrucomicrobiaceae</taxon>
        <taxon>Luteolibacter</taxon>
    </lineage>
</organism>
<evidence type="ECO:0000313" key="3">
    <source>
        <dbReference type="Proteomes" id="UP000501812"/>
    </source>
</evidence>
<protein>
    <recommendedName>
        <fullName evidence="4">von Hippel-Lindau disease tumour suppressor beta domain-containing protein</fullName>
    </recommendedName>
</protein>
<dbReference type="Proteomes" id="UP000501812">
    <property type="component" value="Chromosome"/>
</dbReference>
<feature type="region of interest" description="Disordered" evidence="1">
    <location>
        <begin position="34"/>
        <end position="65"/>
    </location>
</feature>
<dbReference type="RefSeq" id="WP_169454656.1">
    <property type="nucleotide sequence ID" value="NZ_CP051774.1"/>
</dbReference>
<dbReference type="KEGG" id="luo:HHL09_10825"/>
<evidence type="ECO:0000256" key="1">
    <source>
        <dbReference type="SAM" id="MobiDB-lite"/>
    </source>
</evidence>
<accession>A0A858RHR7</accession>